<dbReference type="Pfam" id="PF15919">
    <property type="entry name" value="HicB_lk_antitox"/>
    <property type="match status" value="1"/>
</dbReference>
<feature type="domain" description="HicB-like antitoxin of toxin-antitoxin system" evidence="1">
    <location>
        <begin position="3"/>
        <end position="128"/>
    </location>
</feature>
<reference evidence="2 3" key="1">
    <citation type="journal article" date="2014" name="Genome Announc.">
        <title>Genome Sequence of a Presumptive Mannheimia haemolytica Strain with an A1/A6-Cross-Reactive Serotype from a White-Tailed Deer (Odocoileus virginianus).</title>
        <authorList>
            <person name="Lawrence P.K."/>
            <person name="Bey R.F."/>
            <person name="Wiener B."/>
            <person name="Kittichotirat W."/>
            <person name="Bumgarner R.E."/>
        </authorList>
    </citation>
    <scope>NUCLEOTIDE SEQUENCE [LARGE SCALE GENOMIC DNA]</scope>
    <source>
        <strain evidence="2 3">PKL10</strain>
    </source>
</reference>
<keyword evidence="3" id="KW-1185">Reference proteome</keyword>
<sequence length="137" mass="15267">MLYPIAIEMGDDTHAYSVVVPDVPGCFSAGDTLEEAFVNAKEAIEFHVEGMIEDGEEIPQPQGLTEHKDKPEFKGFMFALVDVDLTHLMGKSEKINVTLPTLLIRRIDELVARNPEYKTRSGFLAQVATERVFSQAL</sequence>
<evidence type="ECO:0000313" key="2">
    <source>
        <dbReference type="EMBL" id="EXI61645.1"/>
    </source>
</evidence>
<dbReference type="PANTHER" id="PTHR34504">
    <property type="entry name" value="ANTITOXIN HICB"/>
    <property type="match status" value="1"/>
</dbReference>
<comment type="caution">
    <text evidence="2">The sequence shown here is derived from an EMBL/GenBank/DDBJ whole genome shotgun (WGS) entry which is preliminary data.</text>
</comment>
<organism evidence="2 3">
    <name type="scientific">Mannheimia granulomatis</name>
    <dbReference type="NCBI Taxonomy" id="85402"/>
    <lineage>
        <taxon>Bacteria</taxon>
        <taxon>Pseudomonadati</taxon>
        <taxon>Pseudomonadota</taxon>
        <taxon>Gammaproteobacteria</taxon>
        <taxon>Pasteurellales</taxon>
        <taxon>Pasteurellaceae</taxon>
        <taxon>Mannheimia</taxon>
    </lineage>
</organism>
<dbReference type="PANTHER" id="PTHR34504:SF2">
    <property type="entry name" value="UPF0150 PROTEIN SSL0259"/>
    <property type="match status" value="1"/>
</dbReference>
<proteinExistence type="predicted"/>
<dbReference type="InterPro" id="IPR035069">
    <property type="entry name" value="TTHA1013/TTHA0281-like"/>
</dbReference>
<dbReference type="InterPro" id="IPR051404">
    <property type="entry name" value="TA_system_antitoxin"/>
</dbReference>
<dbReference type="Gene3D" id="3.30.160.250">
    <property type="match status" value="1"/>
</dbReference>
<evidence type="ECO:0000313" key="3">
    <source>
        <dbReference type="Proteomes" id="UP000054123"/>
    </source>
</evidence>
<dbReference type="RefSeq" id="WP_027074711.1">
    <property type="nucleotide sequence ID" value="NZ_AVSP01000005.1"/>
</dbReference>
<dbReference type="InterPro" id="IPR031807">
    <property type="entry name" value="HicB-like"/>
</dbReference>
<dbReference type="STRING" id="1122190.GCA_000621105_00816"/>
<evidence type="ECO:0000259" key="1">
    <source>
        <dbReference type="Pfam" id="PF15919"/>
    </source>
</evidence>
<name>A0A011NB85_9PAST</name>
<dbReference type="PATRIC" id="fig|1450449.3.peg.1706"/>
<dbReference type="AlphaFoldDB" id="A0A011NB85"/>
<accession>A0A011NB85</accession>
<protein>
    <recommendedName>
        <fullName evidence="1">HicB-like antitoxin of toxin-antitoxin system domain-containing protein</fullName>
    </recommendedName>
</protein>
<dbReference type="OrthoDB" id="9807959at2"/>
<gene>
    <name evidence="2" type="ORF">AK33_08605</name>
</gene>
<dbReference type="SUPFAM" id="SSF143100">
    <property type="entry name" value="TTHA1013/TTHA0281-like"/>
    <property type="match status" value="1"/>
</dbReference>
<dbReference type="EMBL" id="JANJ01000006">
    <property type="protein sequence ID" value="EXI61645.1"/>
    <property type="molecule type" value="Genomic_DNA"/>
</dbReference>
<dbReference type="Proteomes" id="UP000054123">
    <property type="component" value="Unassembled WGS sequence"/>
</dbReference>
<dbReference type="CDD" id="cd22231">
    <property type="entry name" value="RHH_NikR_HicB-like"/>
    <property type="match status" value="1"/>
</dbReference>